<sequence>MNAHNEQQGARQFAAGYAAAKAELHAAAQEAVANITAVNGRGVEIEWISGTAKIGDKLYAAPVTAAPVDLHRHLLDMLGAKDHEDAGRIIGELHAAAPACPACEGRPSGENVPCAVCKSTPAAPGIDLTELRAIANDLSHSAKVDGYEPQQITFIESIRDRLLALIDASPKGATFHNDGNSEAQFTADEARLNCPSCGGSGHVEDSPKGGSEAQAVLDALVSLVAVARRYLPDYDEHPEIQKADDAIDAAMQAQAGDAETAFFKRDFYEEAKEGKVPWPDGTASTQS</sequence>
<organism evidence="1">
    <name type="scientific">uncultured Stenotrophomonas sp</name>
    <dbReference type="NCBI Taxonomy" id="165438"/>
    <lineage>
        <taxon>Bacteria</taxon>
        <taxon>Pseudomonadati</taxon>
        <taxon>Pseudomonadota</taxon>
        <taxon>Gammaproteobacteria</taxon>
        <taxon>Lysobacterales</taxon>
        <taxon>Lysobacteraceae</taxon>
        <taxon>Stenotrophomonas</taxon>
        <taxon>environmental samples</taxon>
    </lineage>
</organism>
<dbReference type="AlphaFoldDB" id="A0A1Y5QBI1"/>
<protein>
    <submittedName>
        <fullName evidence="1">Uncharacterized protein</fullName>
    </submittedName>
</protein>
<name>A0A1Y5QBI1_9GAMM</name>
<reference evidence="1" key="1">
    <citation type="submission" date="2016-03" db="EMBL/GenBank/DDBJ databases">
        <authorList>
            <person name="Ploux O."/>
        </authorList>
    </citation>
    <scope>NUCLEOTIDE SEQUENCE</scope>
    <source>
        <strain evidence="1">UC10</strain>
    </source>
</reference>
<proteinExistence type="predicted"/>
<gene>
    <name evidence="1" type="ORF">STPYR_12750</name>
</gene>
<evidence type="ECO:0000313" key="1">
    <source>
        <dbReference type="EMBL" id="SBV37807.1"/>
    </source>
</evidence>
<dbReference type="EMBL" id="FLTS01000001">
    <property type="protein sequence ID" value="SBV37807.1"/>
    <property type="molecule type" value="Genomic_DNA"/>
</dbReference>
<accession>A0A1Y5QBI1</accession>